<accession>A0A060CJR0</accession>
<dbReference type="AlphaFoldDB" id="A0A060CJR0"/>
<protein>
    <submittedName>
        <fullName evidence="2">CAZy families GT24 protein</fullName>
    </submittedName>
</protein>
<feature type="non-terminal residue" evidence="2">
    <location>
        <position position="150"/>
    </location>
</feature>
<feature type="compositionally biased region" description="Basic and acidic residues" evidence="1">
    <location>
        <begin position="116"/>
        <end position="134"/>
    </location>
</feature>
<dbReference type="PANTHER" id="PTHR11226:SF0">
    <property type="entry name" value="UDP-GLUCOSE:GLYCOPROTEIN GLUCOSYLTRANSFERASE"/>
    <property type="match status" value="1"/>
</dbReference>
<reference evidence="2" key="1">
    <citation type="journal article" date="2013" name="Environ. Microbiol.">
        <title>Seasonally variable intestinal metagenomes of the red palm weevil (Rhynchophorus ferrugineus).</title>
        <authorList>
            <person name="Jia S."/>
            <person name="Zhang X."/>
            <person name="Zhang G."/>
            <person name="Yin A."/>
            <person name="Zhang S."/>
            <person name="Li F."/>
            <person name="Wang L."/>
            <person name="Zhao D."/>
            <person name="Yun Q."/>
            <person name="Tala"/>
            <person name="Wang J."/>
            <person name="Sun G."/>
            <person name="Baabdullah M."/>
            <person name="Yu X."/>
            <person name="Hu S."/>
            <person name="Al-Mssallem I.S."/>
            <person name="Yu J."/>
        </authorList>
    </citation>
    <scope>NUCLEOTIDE SEQUENCE</scope>
</reference>
<dbReference type="PANTHER" id="PTHR11226">
    <property type="entry name" value="UDP-GLUCOSE GLYCOPROTEIN:GLUCOSYLTRANSFERASE"/>
    <property type="match status" value="1"/>
</dbReference>
<feature type="region of interest" description="Disordered" evidence="1">
    <location>
        <begin position="116"/>
        <end position="150"/>
    </location>
</feature>
<name>A0A060CJR0_9FIRM</name>
<dbReference type="GO" id="GO:0003980">
    <property type="term" value="F:UDP-glucose:glycoprotein glucosyltransferase activity"/>
    <property type="evidence" value="ECO:0007669"/>
    <property type="project" value="InterPro"/>
</dbReference>
<organism evidence="2">
    <name type="scientific">uncultured Parvimonas sp</name>
    <dbReference type="NCBI Taxonomy" id="747372"/>
    <lineage>
        <taxon>Bacteria</taxon>
        <taxon>Bacillati</taxon>
        <taxon>Bacillota</taxon>
        <taxon>Tissierellia</taxon>
        <taxon>Tissierellales</taxon>
        <taxon>Peptoniphilaceae</taxon>
        <taxon>Parvimonas</taxon>
        <taxon>environmental samples</taxon>
    </lineage>
</organism>
<evidence type="ECO:0000313" key="2">
    <source>
        <dbReference type="EMBL" id="AIA95464.1"/>
    </source>
</evidence>
<evidence type="ECO:0000256" key="1">
    <source>
        <dbReference type="SAM" id="MobiDB-lite"/>
    </source>
</evidence>
<dbReference type="InterPro" id="IPR009448">
    <property type="entry name" value="UDP-g_GGtrans"/>
</dbReference>
<dbReference type="GO" id="GO:0051082">
    <property type="term" value="F:unfolded protein binding"/>
    <property type="evidence" value="ECO:0007669"/>
    <property type="project" value="TreeGrafter"/>
</dbReference>
<proteinExistence type="predicted"/>
<dbReference type="GO" id="GO:0036503">
    <property type="term" value="P:ERAD pathway"/>
    <property type="evidence" value="ECO:0007669"/>
    <property type="project" value="TreeGrafter"/>
</dbReference>
<dbReference type="Pfam" id="PF06427">
    <property type="entry name" value="UDP-g_GGTase"/>
    <property type="match status" value="1"/>
</dbReference>
<sequence length="150" mass="15842">MPAAGARDRVAPPAPAVSLRDTLVMATLGYFQLPSLPGVSRLSLRPGASARLYELLGVSNEALAGPAGRVAAGEPGADWAWLPVASLDGVPARLFLRKDPAKPLQDVLDLDAQIKEQEDAREEKEREAREEKSAKSAAQGNEMMQAAADG</sequence>
<dbReference type="GO" id="GO:0018279">
    <property type="term" value="P:protein N-linked glycosylation via asparagine"/>
    <property type="evidence" value="ECO:0007669"/>
    <property type="project" value="TreeGrafter"/>
</dbReference>
<dbReference type="EMBL" id="KF128101">
    <property type="protein sequence ID" value="AIA95464.1"/>
    <property type="molecule type" value="Genomic_DNA"/>
</dbReference>